<gene>
    <name evidence="2" type="ORF">E2C01_059333</name>
</gene>
<protein>
    <submittedName>
        <fullName evidence="2">Uncharacterized protein</fullName>
    </submittedName>
</protein>
<keyword evidence="3" id="KW-1185">Reference proteome</keyword>
<dbReference type="EMBL" id="VSRR010023047">
    <property type="protein sequence ID" value="MPC65202.1"/>
    <property type="molecule type" value="Genomic_DNA"/>
</dbReference>
<proteinExistence type="predicted"/>
<keyword evidence="1" id="KW-0472">Membrane</keyword>
<dbReference type="Proteomes" id="UP000324222">
    <property type="component" value="Unassembled WGS sequence"/>
</dbReference>
<evidence type="ECO:0000256" key="1">
    <source>
        <dbReference type="SAM" id="Phobius"/>
    </source>
</evidence>
<evidence type="ECO:0000313" key="2">
    <source>
        <dbReference type="EMBL" id="MPC65202.1"/>
    </source>
</evidence>
<feature type="transmembrane region" description="Helical" evidence="1">
    <location>
        <begin position="37"/>
        <end position="59"/>
    </location>
</feature>
<accession>A0A5B7H293</accession>
<name>A0A5B7H293_PORTR</name>
<evidence type="ECO:0000313" key="3">
    <source>
        <dbReference type="Proteomes" id="UP000324222"/>
    </source>
</evidence>
<organism evidence="2 3">
    <name type="scientific">Portunus trituberculatus</name>
    <name type="common">Swimming crab</name>
    <name type="synonym">Neptunus trituberculatus</name>
    <dbReference type="NCBI Taxonomy" id="210409"/>
    <lineage>
        <taxon>Eukaryota</taxon>
        <taxon>Metazoa</taxon>
        <taxon>Ecdysozoa</taxon>
        <taxon>Arthropoda</taxon>
        <taxon>Crustacea</taxon>
        <taxon>Multicrustacea</taxon>
        <taxon>Malacostraca</taxon>
        <taxon>Eumalacostraca</taxon>
        <taxon>Eucarida</taxon>
        <taxon>Decapoda</taxon>
        <taxon>Pleocyemata</taxon>
        <taxon>Brachyura</taxon>
        <taxon>Eubrachyura</taxon>
        <taxon>Portunoidea</taxon>
        <taxon>Portunidae</taxon>
        <taxon>Portuninae</taxon>
        <taxon>Portunus</taxon>
    </lineage>
</organism>
<comment type="caution">
    <text evidence="2">The sequence shown here is derived from an EMBL/GenBank/DDBJ whole genome shotgun (WGS) entry which is preliminary data.</text>
</comment>
<dbReference type="AlphaFoldDB" id="A0A5B7H293"/>
<keyword evidence="1" id="KW-1133">Transmembrane helix</keyword>
<keyword evidence="1" id="KW-0812">Transmembrane</keyword>
<sequence>MHFVQGRDTGTPENPPCGDRLARHSVMLRDLPDGVSLVGAVVLELVLLVVVLLVLLVLLGRACVQNLREGDINRMGRRREDEAGTGGGVRCLAKRPVASRATYHYKAKYNVCHWM</sequence>
<reference evidence="2 3" key="1">
    <citation type="submission" date="2019-05" db="EMBL/GenBank/DDBJ databases">
        <title>Another draft genome of Portunus trituberculatus and its Hox gene families provides insights of decapod evolution.</title>
        <authorList>
            <person name="Jeong J.-H."/>
            <person name="Song I."/>
            <person name="Kim S."/>
            <person name="Choi T."/>
            <person name="Kim D."/>
            <person name="Ryu S."/>
            <person name="Kim W."/>
        </authorList>
    </citation>
    <scope>NUCLEOTIDE SEQUENCE [LARGE SCALE GENOMIC DNA]</scope>
    <source>
        <tissue evidence="2">Muscle</tissue>
    </source>
</reference>